<dbReference type="AlphaFoldDB" id="S4NNL8"/>
<dbReference type="EMBL" id="AOPY01001395">
    <property type="protein sequence ID" value="EPJ39984.1"/>
    <property type="molecule type" value="Genomic_DNA"/>
</dbReference>
<comment type="caution">
    <text evidence="1">The sequence shown here is derived from an EMBL/GenBank/DDBJ whole genome shotgun (WGS) entry which is preliminary data.</text>
</comment>
<name>S4NNL8_9ACTN</name>
<protein>
    <submittedName>
        <fullName evidence="1">Uncharacterized protein</fullName>
    </submittedName>
</protein>
<proteinExistence type="predicted"/>
<gene>
    <name evidence="1" type="ORF">STAFG_2984</name>
</gene>
<organism evidence="1 2">
    <name type="scientific">Streptomyces afghaniensis 772</name>
    <dbReference type="NCBI Taxonomy" id="1283301"/>
    <lineage>
        <taxon>Bacteria</taxon>
        <taxon>Bacillati</taxon>
        <taxon>Actinomycetota</taxon>
        <taxon>Actinomycetes</taxon>
        <taxon>Kitasatosporales</taxon>
        <taxon>Streptomycetaceae</taxon>
        <taxon>Streptomyces</taxon>
    </lineage>
</organism>
<dbReference type="PATRIC" id="fig|1283301.3.peg.2955"/>
<sequence>MDQGVTNDGQPSPESVALAVDDIDCKEQTDLVKVWFGVESAIQDQQIAGNRSRLTGIKEQHDKEMTAARKQMATSVQ</sequence>
<reference evidence="1 2" key="1">
    <citation type="submission" date="2013-02" db="EMBL/GenBank/DDBJ databases">
        <title>Draft Genome Sequence of Streptomyces afghaniensis, Which Produces Compounds of the Julimycin B-Complex.</title>
        <authorList>
            <person name="Gruening B.A."/>
            <person name="Praeg A."/>
            <person name="Erxleben A."/>
            <person name="Guenther S."/>
            <person name="Fiedler H.-P."/>
            <person name="Goodfellow M."/>
            <person name="Mueller M."/>
        </authorList>
    </citation>
    <scope>NUCLEOTIDE SEQUENCE [LARGE SCALE GENOMIC DNA]</scope>
    <source>
        <strain evidence="1 2">772</strain>
    </source>
</reference>
<evidence type="ECO:0000313" key="1">
    <source>
        <dbReference type="EMBL" id="EPJ39984.1"/>
    </source>
</evidence>
<evidence type="ECO:0000313" key="2">
    <source>
        <dbReference type="Proteomes" id="UP000015001"/>
    </source>
</evidence>
<dbReference type="Proteomes" id="UP000015001">
    <property type="component" value="Unassembled WGS sequence"/>
</dbReference>
<keyword evidence="2" id="KW-1185">Reference proteome</keyword>
<dbReference type="HOGENOM" id="CLU_2636336_0_0_11"/>
<accession>S4NNL8</accession>